<evidence type="ECO:0000313" key="3">
    <source>
        <dbReference type="EMBL" id="NDK37641.1"/>
    </source>
</evidence>
<dbReference type="EMBL" id="QOVG01000001">
    <property type="protein sequence ID" value="NDK37641.1"/>
    <property type="molecule type" value="Genomic_DNA"/>
</dbReference>
<organism evidence="3 4">
    <name type="scientific">Pseudoxanthomonas gei</name>
    <dbReference type="NCBI Taxonomy" id="1383030"/>
    <lineage>
        <taxon>Bacteria</taxon>
        <taxon>Pseudomonadati</taxon>
        <taxon>Pseudomonadota</taxon>
        <taxon>Gammaproteobacteria</taxon>
        <taxon>Lysobacterales</taxon>
        <taxon>Lysobacteraceae</taxon>
        <taxon>Pseudoxanthomonas</taxon>
    </lineage>
</organism>
<feature type="chain" id="PRO_5045617589" evidence="1">
    <location>
        <begin position="17"/>
        <end position="616"/>
    </location>
</feature>
<accession>A0ABX0A826</accession>
<sequence>MRLIRYLLLLSSLLLAACKPAPEAVAPATNDRTEAVDPRLPSITVSGDESGAAAWNWQPPTPQLTLEGIPAARREAADALARQRLFERPGDAIPLYLAIQSLLPGDEQAAAGLEKALRQLLAEGGRALGDADDQADALSRAGEIAAVARTLAPEDERVAAYLERVDRADQLWKLNAEGERDLRNGQLGNDGSGVVEGFREALALSPGQARAQQGLAASESAMIRMAEEQALAGDFELAARWLGRAAGVRDNAATIEDARQRISAIRNARIASLRESGTRDLKTMRGLRTARLLLAEVLRIAEPGDPVAADFRERIDLATYYGSFKPGQAFTEALANGGRGPEMVVVPHGGFSMGAKTQEVGAAETEKPAHYVRFDRGFAMSRQAVSVAEFRRFVQATRYRPRATRRGHSTVYDERSGNFVRRSGVDWQSDYAGGRAADSLPVLHVSVRDAEAYAEWLSAQTGHGYRLPSEAEFEYAVRAGSQGRYPWGNSGVPPGRFGNLTGGNDVSPSGRHWNNAFVSYGDGFWGPAPGGSYAPNAWGLHDLGSNVSEWVSDCWHASYRRAPADGASWFNPGCRSRVVRGGSWASSPAQARAAWRSASDSDMTNARVGFRVVRGI</sequence>
<dbReference type="InterPro" id="IPR005532">
    <property type="entry name" value="SUMF_dom"/>
</dbReference>
<dbReference type="RefSeq" id="WP_162348187.1">
    <property type="nucleotide sequence ID" value="NZ_QOVG01000001.1"/>
</dbReference>
<dbReference type="PANTHER" id="PTHR23150">
    <property type="entry name" value="SULFATASE MODIFYING FACTOR 1, 2"/>
    <property type="match status" value="1"/>
</dbReference>
<dbReference type="InterPro" id="IPR042095">
    <property type="entry name" value="SUMF_sf"/>
</dbReference>
<dbReference type="SUPFAM" id="SSF56436">
    <property type="entry name" value="C-type lectin-like"/>
    <property type="match status" value="1"/>
</dbReference>
<feature type="domain" description="Sulfatase-modifying factor enzyme-like" evidence="2">
    <location>
        <begin position="340"/>
        <end position="614"/>
    </location>
</feature>
<feature type="signal peptide" evidence="1">
    <location>
        <begin position="1"/>
        <end position="16"/>
    </location>
</feature>
<dbReference type="Proteomes" id="UP001429354">
    <property type="component" value="Unassembled WGS sequence"/>
</dbReference>
<comment type="caution">
    <text evidence="3">The sequence shown here is derived from an EMBL/GenBank/DDBJ whole genome shotgun (WGS) entry which is preliminary data.</text>
</comment>
<dbReference type="PANTHER" id="PTHR23150:SF35">
    <property type="entry name" value="BLL6746 PROTEIN"/>
    <property type="match status" value="1"/>
</dbReference>
<dbReference type="Gene3D" id="3.90.1580.10">
    <property type="entry name" value="paralog of FGE (formylglycine-generating enzyme)"/>
    <property type="match status" value="1"/>
</dbReference>
<protein>
    <submittedName>
        <fullName evidence="3">Formylglycine-generating enzyme family protein</fullName>
    </submittedName>
</protein>
<reference evidence="3 4" key="1">
    <citation type="submission" date="2018-07" db="EMBL/GenBank/DDBJ databases">
        <title>Whole genome Sequencing of Pseudoxanthomonas gei KCTC 32298 (T).</title>
        <authorList>
            <person name="Kumar S."/>
            <person name="Bansal K."/>
            <person name="Kaur A."/>
            <person name="Patil P."/>
            <person name="Sharma S."/>
            <person name="Patil P.B."/>
        </authorList>
    </citation>
    <scope>NUCLEOTIDE SEQUENCE [LARGE SCALE GENOMIC DNA]</scope>
    <source>
        <strain evidence="3 4">KCTC 32298</strain>
    </source>
</reference>
<keyword evidence="1" id="KW-0732">Signal</keyword>
<name>A0ABX0A826_9GAMM</name>
<dbReference type="Pfam" id="PF03781">
    <property type="entry name" value="FGE-sulfatase"/>
    <property type="match status" value="1"/>
</dbReference>
<evidence type="ECO:0000256" key="1">
    <source>
        <dbReference type="SAM" id="SignalP"/>
    </source>
</evidence>
<keyword evidence="4" id="KW-1185">Reference proteome</keyword>
<gene>
    <name evidence="3" type="ORF">DT603_02115</name>
</gene>
<proteinExistence type="predicted"/>
<evidence type="ECO:0000313" key="4">
    <source>
        <dbReference type="Proteomes" id="UP001429354"/>
    </source>
</evidence>
<dbReference type="PROSITE" id="PS51257">
    <property type="entry name" value="PROKAR_LIPOPROTEIN"/>
    <property type="match status" value="1"/>
</dbReference>
<evidence type="ECO:0000259" key="2">
    <source>
        <dbReference type="Pfam" id="PF03781"/>
    </source>
</evidence>
<dbReference type="InterPro" id="IPR051043">
    <property type="entry name" value="Sulfatase_Mod_Factor_Kinase"/>
</dbReference>
<dbReference type="InterPro" id="IPR016187">
    <property type="entry name" value="CTDL_fold"/>
</dbReference>